<evidence type="ECO:0000256" key="1">
    <source>
        <dbReference type="SAM" id="Phobius"/>
    </source>
</evidence>
<sequence>MPMRPLILACLAVSAGWILTPAAAILARHQAGPWPAIAAMLGLLTLLGSGWLVVRLLRTGAPPPLSADERALLAAALRLPDVLRQVDGRLVNDHGKRGREAAEQALVELVRLAQQARDGASERAAR</sequence>
<dbReference type="Proteomes" id="UP000177515">
    <property type="component" value="Chromosome 1"/>
</dbReference>
<organism evidence="2 3">
    <name type="scientific">Cupriavidus malaysiensis</name>
    <dbReference type="NCBI Taxonomy" id="367825"/>
    <lineage>
        <taxon>Bacteria</taxon>
        <taxon>Pseudomonadati</taxon>
        <taxon>Pseudomonadota</taxon>
        <taxon>Betaproteobacteria</taxon>
        <taxon>Burkholderiales</taxon>
        <taxon>Burkholderiaceae</taxon>
        <taxon>Cupriavidus</taxon>
    </lineage>
</organism>
<reference evidence="2 3" key="1">
    <citation type="submission" date="2016-10" db="EMBL/GenBank/DDBJ databases">
        <title>Complete genome sequences of three Cupriavidus strains isolated from various Malaysian environments.</title>
        <authorList>
            <person name="Abdullah A.A.-A."/>
            <person name="Shafie N.A.H."/>
            <person name="Lau N.S."/>
        </authorList>
    </citation>
    <scope>NUCLEOTIDE SEQUENCE [LARGE SCALE GENOMIC DNA]</scope>
    <source>
        <strain evidence="2 3">USMAA1020</strain>
    </source>
</reference>
<accession>A0ABM6F3L9</accession>
<evidence type="ECO:0000313" key="2">
    <source>
        <dbReference type="EMBL" id="AOZ06026.1"/>
    </source>
</evidence>
<protein>
    <recommendedName>
        <fullName evidence="4">Chemotaxis protein</fullName>
    </recommendedName>
</protein>
<dbReference type="EMBL" id="CP017754">
    <property type="protein sequence ID" value="AOZ06026.1"/>
    <property type="molecule type" value="Genomic_DNA"/>
</dbReference>
<keyword evidence="1" id="KW-0812">Transmembrane</keyword>
<proteinExistence type="predicted"/>
<keyword evidence="1" id="KW-1133">Transmembrane helix</keyword>
<keyword evidence="1" id="KW-0472">Membrane</keyword>
<evidence type="ECO:0008006" key="4">
    <source>
        <dbReference type="Google" id="ProtNLM"/>
    </source>
</evidence>
<name>A0ABM6F3L9_9BURK</name>
<gene>
    <name evidence="2" type="ORF">BKK80_09420</name>
</gene>
<keyword evidence="3" id="KW-1185">Reference proteome</keyword>
<feature type="transmembrane region" description="Helical" evidence="1">
    <location>
        <begin position="34"/>
        <end position="54"/>
    </location>
</feature>
<evidence type="ECO:0000313" key="3">
    <source>
        <dbReference type="Proteomes" id="UP000177515"/>
    </source>
</evidence>